<evidence type="ECO:0000256" key="6">
    <source>
        <dbReference type="ARBA" id="ARBA00023002"/>
    </source>
</evidence>
<dbReference type="PANTHER" id="PTHR43539">
    <property type="entry name" value="FLAVIN-BINDING MONOOXYGENASE-LIKE PROTEIN (AFU_ORTHOLOGUE AFUA_4G09220)"/>
    <property type="match status" value="1"/>
</dbReference>
<evidence type="ECO:0000313" key="7">
    <source>
        <dbReference type="EMBL" id="KAF2319910.1"/>
    </source>
</evidence>
<keyword evidence="8" id="KW-1185">Reference proteome</keyword>
<proteinExistence type="inferred from homology"/>
<keyword evidence="4" id="KW-0274">FAD</keyword>
<evidence type="ECO:0000256" key="3">
    <source>
        <dbReference type="ARBA" id="ARBA00022630"/>
    </source>
</evidence>
<name>A0A6A6N2L5_HEVBR</name>
<dbReference type="PANTHER" id="PTHR43539:SF77">
    <property type="entry name" value="DISULFIDE OXIDOREDUCTASE_MONOOXYGENASE_OXIDOREDUCTASE"/>
    <property type="match status" value="1"/>
</dbReference>
<accession>A0A6A6N2L5</accession>
<keyword evidence="3" id="KW-0285">Flavoprotein</keyword>
<dbReference type="InterPro" id="IPR050982">
    <property type="entry name" value="Auxin_biosynth/cation_transpt"/>
</dbReference>
<reference evidence="7 8" key="1">
    <citation type="journal article" date="2020" name="Mol. Plant">
        <title>The Chromosome-Based Rubber Tree Genome Provides New Insights into Spurge Genome Evolution and Rubber Biosynthesis.</title>
        <authorList>
            <person name="Liu J."/>
            <person name="Shi C."/>
            <person name="Shi C.C."/>
            <person name="Li W."/>
            <person name="Zhang Q.J."/>
            <person name="Zhang Y."/>
            <person name="Li K."/>
            <person name="Lu H.F."/>
            <person name="Shi C."/>
            <person name="Zhu S.T."/>
            <person name="Xiao Z.Y."/>
            <person name="Nan H."/>
            <person name="Yue Y."/>
            <person name="Zhu X.G."/>
            <person name="Wu Y."/>
            <person name="Hong X.N."/>
            <person name="Fan G.Y."/>
            <person name="Tong Y."/>
            <person name="Zhang D."/>
            <person name="Mao C.L."/>
            <person name="Liu Y.L."/>
            <person name="Hao S.J."/>
            <person name="Liu W.Q."/>
            <person name="Lv M.Q."/>
            <person name="Zhang H.B."/>
            <person name="Liu Y."/>
            <person name="Hu-Tang G.R."/>
            <person name="Wang J.P."/>
            <person name="Wang J.H."/>
            <person name="Sun Y.H."/>
            <person name="Ni S.B."/>
            <person name="Chen W.B."/>
            <person name="Zhang X.C."/>
            <person name="Jiao Y.N."/>
            <person name="Eichler E.E."/>
            <person name="Li G.H."/>
            <person name="Liu X."/>
            <person name="Gao L.Z."/>
        </authorList>
    </citation>
    <scope>NUCLEOTIDE SEQUENCE [LARGE SCALE GENOMIC DNA]</scope>
    <source>
        <strain evidence="8">cv. GT1</strain>
        <tissue evidence="7">Leaf</tissue>
    </source>
</reference>
<keyword evidence="5" id="KW-0521">NADP</keyword>
<gene>
    <name evidence="7" type="ORF">GH714_020386</name>
</gene>
<dbReference type="EMBL" id="JAAGAX010000003">
    <property type="protein sequence ID" value="KAF2319910.1"/>
    <property type="molecule type" value="Genomic_DNA"/>
</dbReference>
<dbReference type="GO" id="GO:0050660">
    <property type="term" value="F:flavin adenine dinucleotide binding"/>
    <property type="evidence" value="ECO:0007669"/>
    <property type="project" value="TreeGrafter"/>
</dbReference>
<evidence type="ECO:0000256" key="1">
    <source>
        <dbReference type="ARBA" id="ARBA00001974"/>
    </source>
</evidence>
<comment type="similarity">
    <text evidence="2">Belongs to the FMO family.</text>
</comment>
<comment type="caution">
    <text evidence="7">The sequence shown here is derived from an EMBL/GenBank/DDBJ whole genome shotgun (WGS) entry which is preliminary data.</text>
</comment>
<evidence type="ECO:0000256" key="5">
    <source>
        <dbReference type="ARBA" id="ARBA00022857"/>
    </source>
</evidence>
<evidence type="ECO:0000256" key="2">
    <source>
        <dbReference type="ARBA" id="ARBA00009183"/>
    </source>
</evidence>
<organism evidence="7 8">
    <name type="scientific">Hevea brasiliensis</name>
    <name type="common">Para rubber tree</name>
    <name type="synonym">Siphonia brasiliensis</name>
    <dbReference type="NCBI Taxonomy" id="3981"/>
    <lineage>
        <taxon>Eukaryota</taxon>
        <taxon>Viridiplantae</taxon>
        <taxon>Streptophyta</taxon>
        <taxon>Embryophyta</taxon>
        <taxon>Tracheophyta</taxon>
        <taxon>Spermatophyta</taxon>
        <taxon>Magnoliopsida</taxon>
        <taxon>eudicotyledons</taxon>
        <taxon>Gunneridae</taxon>
        <taxon>Pentapetalae</taxon>
        <taxon>rosids</taxon>
        <taxon>fabids</taxon>
        <taxon>Malpighiales</taxon>
        <taxon>Euphorbiaceae</taxon>
        <taxon>Crotonoideae</taxon>
        <taxon>Micrandreae</taxon>
        <taxon>Hevea</taxon>
    </lineage>
</organism>
<dbReference type="GO" id="GO:0004497">
    <property type="term" value="F:monooxygenase activity"/>
    <property type="evidence" value="ECO:0007669"/>
    <property type="project" value="TreeGrafter"/>
</dbReference>
<protein>
    <recommendedName>
        <fullName evidence="9">FAD/NAD(P)-binding domain-containing protein</fullName>
    </recommendedName>
</protein>
<dbReference type="AlphaFoldDB" id="A0A6A6N2L5"/>
<comment type="cofactor">
    <cofactor evidence="1">
        <name>FAD</name>
        <dbReference type="ChEBI" id="CHEBI:57692"/>
    </cofactor>
</comment>
<evidence type="ECO:0000313" key="8">
    <source>
        <dbReference type="Proteomes" id="UP000467840"/>
    </source>
</evidence>
<evidence type="ECO:0008006" key="9">
    <source>
        <dbReference type="Google" id="ProtNLM"/>
    </source>
</evidence>
<dbReference type="Proteomes" id="UP000467840">
    <property type="component" value="Chromosome 10"/>
</dbReference>
<keyword evidence="6" id="KW-0560">Oxidoreductase</keyword>
<evidence type="ECO:0000256" key="4">
    <source>
        <dbReference type="ARBA" id="ARBA00022827"/>
    </source>
</evidence>
<sequence length="194" mass="21347">MCCISAISQESSKEWIIEEDIVSGETEVYVAKFLAVATGENGEIPGMGSFPGQVHVVACKAEYLSMRLVDAMVTLLSRMQFCDLSKFGICRPRGEPFTHKIMMRKTPVLDVAAAIENINDNMVKFSDGLQQNFDAMVFAKGYRSVPNKCLKDYSYTSLTERALPRNPFPICHGLGDSTNNPCGTTLARTNSVSN</sequence>